<dbReference type="InterPro" id="IPR005467">
    <property type="entry name" value="His_kinase_dom"/>
</dbReference>
<dbReference type="SUPFAM" id="SSF47384">
    <property type="entry name" value="Homodimeric domain of signal transducing histidine kinase"/>
    <property type="match status" value="1"/>
</dbReference>
<sequence>MAKPSTAASGDAVPAMADLNIDLEAVLNALGKAVLLVDRNGYIRYANAAAEQFFATGATVLNRMRLDQVTPFAHPLLAVVEQVRQGGVSVFEYEVDFGSPKIGHRPVDMQVTLLGDQSGLLLIALQERAIAQRIDRQLTHRGAARSVTGMAAILAHEIKNPLSGIRGAAQLLEQNLAEGDHDLTRLICDETDRICSLVDRMEAFNEGRSPTRDPVNIHVVLEHVKKIAMNGFAKGIRFTESYDPSLPPVPGDRDQLIQVFLNLVKNAAEAVPAKGGEIALSTAYRHGVRMAVPGTRRRLRLPLEVTVRDNGEGVPPDLKPHLFEPFVTTKSSGTGLGLALVAKIVGDHGGMIECESEPRRTVFRVLLPVATE</sequence>
<dbReference type="RefSeq" id="WP_109919818.1">
    <property type="nucleotide sequence ID" value="NZ_QGLF01000001.1"/>
</dbReference>
<evidence type="ECO:0000256" key="2">
    <source>
        <dbReference type="ARBA" id="ARBA00012438"/>
    </source>
</evidence>
<dbReference type="Gene3D" id="3.30.565.10">
    <property type="entry name" value="Histidine kinase-like ATPase, C-terminal domain"/>
    <property type="match status" value="1"/>
</dbReference>
<dbReference type="PRINTS" id="PR00344">
    <property type="entry name" value="BCTRLSENSOR"/>
</dbReference>
<dbReference type="OrthoDB" id="9789238at2"/>
<accession>A0A317E9K1</accession>
<dbReference type="SUPFAM" id="SSF55785">
    <property type="entry name" value="PYP-like sensor domain (PAS domain)"/>
    <property type="match status" value="1"/>
</dbReference>
<dbReference type="EMBL" id="QGLF01000001">
    <property type="protein sequence ID" value="PWR23788.1"/>
    <property type="molecule type" value="Genomic_DNA"/>
</dbReference>
<dbReference type="CDD" id="cd00130">
    <property type="entry name" value="PAS"/>
    <property type="match status" value="1"/>
</dbReference>
<keyword evidence="11" id="KW-1185">Reference proteome</keyword>
<evidence type="ECO:0000259" key="9">
    <source>
        <dbReference type="PROSITE" id="PS50109"/>
    </source>
</evidence>
<dbReference type="InterPro" id="IPR013767">
    <property type="entry name" value="PAS_fold"/>
</dbReference>
<comment type="catalytic activity">
    <reaction evidence="1">
        <text>ATP + protein L-histidine = ADP + protein N-phospho-L-histidine.</text>
        <dbReference type="EC" id="2.7.13.3"/>
    </reaction>
</comment>
<keyword evidence="8" id="KW-0902">Two-component regulatory system</keyword>
<evidence type="ECO:0000256" key="3">
    <source>
        <dbReference type="ARBA" id="ARBA00022553"/>
    </source>
</evidence>
<dbReference type="InterPro" id="IPR003661">
    <property type="entry name" value="HisK_dim/P_dom"/>
</dbReference>
<dbReference type="InterPro" id="IPR035965">
    <property type="entry name" value="PAS-like_dom_sf"/>
</dbReference>
<dbReference type="InterPro" id="IPR036097">
    <property type="entry name" value="HisK_dim/P_sf"/>
</dbReference>
<dbReference type="SMART" id="SM00387">
    <property type="entry name" value="HATPase_c"/>
    <property type="match status" value="1"/>
</dbReference>
<evidence type="ECO:0000313" key="10">
    <source>
        <dbReference type="EMBL" id="PWR23788.1"/>
    </source>
</evidence>
<reference evidence="11" key="1">
    <citation type="submission" date="2018-05" db="EMBL/GenBank/DDBJ databases">
        <title>Zavarzinia sp. HR-AS.</title>
        <authorList>
            <person name="Lee Y."/>
            <person name="Jeon C.O."/>
        </authorList>
    </citation>
    <scope>NUCLEOTIDE SEQUENCE [LARGE SCALE GENOMIC DNA]</scope>
    <source>
        <strain evidence="11">DSM 1231</strain>
    </source>
</reference>
<evidence type="ECO:0000256" key="7">
    <source>
        <dbReference type="ARBA" id="ARBA00022840"/>
    </source>
</evidence>
<dbReference type="GO" id="GO:0005524">
    <property type="term" value="F:ATP binding"/>
    <property type="evidence" value="ECO:0007669"/>
    <property type="project" value="UniProtKB-KW"/>
</dbReference>
<dbReference type="PANTHER" id="PTHR43065:SF10">
    <property type="entry name" value="PEROXIDE STRESS-ACTIVATED HISTIDINE KINASE MAK3"/>
    <property type="match status" value="1"/>
</dbReference>
<evidence type="ECO:0000313" key="11">
    <source>
        <dbReference type="Proteomes" id="UP000246077"/>
    </source>
</evidence>
<organism evidence="10 11">
    <name type="scientific">Zavarzinia compransoris</name>
    <dbReference type="NCBI Taxonomy" id="1264899"/>
    <lineage>
        <taxon>Bacteria</taxon>
        <taxon>Pseudomonadati</taxon>
        <taxon>Pseudomonadota</taxon>
        <taxon>Alphaproteobacteria</taxon>
        <taxon>Rhodospirillales</taxon>
        <taxon>Zavarziniaceae</taxon>
        <taxon>Zavarzinia</taxon>
    </lineage>
</organism>
<keyword evidence="3" id="KW-0597">Phosphoprotein</keyword>
<dbReference type="Pfam" id="PF00512">
    <property type="entry name" value="HisKA"/>
    <property type="match status" value="1"/>
</dbReference>
<dbReference type="Gene3D" id="1.10.287.130">
    <property type="match status" value="1"/>
</dbReference>
<dbReference type="Pfam" id="PF02518">
    <property type="entry name" value="HATPase_c"/>
    <property type="match status" value="1"/>
</dbReference>
<dbReference type="EC" id="2.7.13.3" evidence="2"/>
<keyword evidence="6 10" id="KW-0418">Kinase</keyword>
<proteinExistence type="predicted"/>
<dbReference type="GO" id="GO:0000155">
    <property type="term" value="F:phosphorelay sensor kinase activity"/>
    <property type="evidence" value="ECO:0007669"/>
    <property type="project" value="InterPro"/>
</dbReference>
<dbReference type="Pfam" id="PF00989">
    <property type="entry name" value="PAS"/>
    <property type="match status" value="1"/>
</dbReference>
<dbReference type="SMART" id="SM00091">
    <property type="entry name" value="PAS"/>
    <property type="match status" value="1"/>
</dbReference>
<dbReference type="PROSITE" id="PS50109">
    <property type="entry name" value="HIS_KIN"/>
    <property type="match status" value="1"/>
</dbReference>
<evidence type="ECO:0000256" key="8">
    <source>
        <dbReference type="ARBA" id="ARBA00023012"/>
    </source>
</evidence>
<dbReference type="AlphaFoldDB" id="A0A317E9K1"/>
<keyword evidence="4" id="KW-0808">Transferase</keyword>
<gene>
    <name evidence="10" type="ORF">DKG75_04295</name>
</gene>
<name>A0A317E9K1_9PROT</name>
<evidence type="ECO:0000256" key="5">
    <source>
        <dbReference type="ARBA" id="ARBA00022741"/>
    </source>
</evidence>
<comment type="caution">
    <text evidence="10">The sequence shown here is derived from an EMBL/GenBank/DDBJ whole genome shotgun (WGS) entry which is preliminary data.</text>
</comment>
<keyword evidence="7" id="KW-0067">ATP-binding</keyword>
<dbReference type="InterPro" id="IPR000014">
    <property type="entry name" value="PAS"/>
</dbReference>
<keyword evidence="5" id="KW-0547">Nucleotide-binding</keyword>
<dbReference type="GO" id="GO:0006355">
    <property type="term" value="P:regulation of DNA-templated transcription"/>
    <property type="evidence" value="ECO:0007669"/>
    <property type="project" value="InterPro"/>
</dbReference>
<evidence type="ECO:0000256" key="4">
    <source>
        <dbReference type="ARBA" id="ARBA00022679"/>
    </source>
</evidence>
<evidence type="ECO:0000256" key="1">
    <source>
        <dbReference type="ARBA" id="ARBA00000085"/>
    </source>
</evidence>
<dbReference type="CDD" id="cd00082">
    <property type="entry name" value="HisKA"/>
    <property type="match status" value="1"/>
</dbReference>
<dbReference type="InterPro" id="IPR004358">
    <property type="entry name" value="Sig_transdc_His_kin-like_C"/>
</dbReference>
<dbReference type="SUPFAM" id="SSF55874">
    <property type="entry name" value="ATPase domain of HSP90 chaperone/DNA topoisomerase II/histidine kinase"/>
    <property type="match status" value="1"/>
</dbReference>
<dbReference type="InterPro" id="IPR003594">
    <property type="entry name" value="HATPase_dom"/>
</dbReference>
<dbReference type="SMART" id="SM00388">
    <property type="entry name" value="HisKA"/>
    <property type="match status" value="1"/>
</dbReference>
<feature type="domain" description="Histidine kinase" evidence="9">
    <location>
        <begin position="153"/>
        <end position="371"/>
    </location>
</feature>
<dbReference type="Proteomes" id="UP000246077">
    <property type="component" value="Unassembled WGS sequence"/>
</dbReference>
<dbReference type="PANTHER" id="PTHR43065">
    <property type="entry name" value="SENSOR HISTIDINE KINASE"/>
    <property type="match status" value="1"/>
</dbReference>
<protein>
    <recommendedName>
        <fullName evidence="2">histidine kinase</fullName>
        <ecNumber evidence="2">2.7.13.3</ecNumber>
    </recommendedName>
</protein>
<evidence type="ECO:0000256" key="6">
    <source>
        <dbReference type="ARBA" id="ARBA00022777"/>
    </source>
</evidence>
<dbReference type="Gene3D" id="3.30.450.20">
    <property type="entry name" value="PAS domain"/>
    <property type="match status" value="1"/>
</dbReference>
<dbReference type="InterPro" id="IPR036890">
    <property type="entry name" value="HATPase_C_sf"/>
</dbReference>